<accession>A0A5J4UPB1</accession>
<reference evidence="1 2" key="1">
    <citation type="submission" date="2019-03" db="EMBL/GenBank/DDBJ databases">
        <title>Single cell metagenomics reveals metabolic interactions within the superorganism composed of flagellate Streblomastix strix and complex community of Bacteroidetes bacteria on its surface.</title>
        <authorList>
            <person name="Treitli S.C."/>
            <person name="Kolisko M."/>
            <person name="Husnik F."/>
            <person name="Keeling P."/>
            <person name="Hampl V."/>
        </authorList>
    </citation>
    <scope>NUCLEOTIDE SEQUENCE [LARGE SCALE GENOMIC DNA]</scope>
    <source>
        <strain evidence="1">ST1C</strain>
    </source>
</reference>
<organism evidence="1 2">
    <name type="scientific">Streblomastix strix</name>
    <dbReference type="NCBI Taxonomy" id="222440"/>
    <lineage>
        <taxon>Eukaryota</taxon>
        <taxon>Metamonada</taxon>
        <taxon>Preaxostyla</taxon>
        <taxon>Oxymonadida</taxon>
        <taxon>Streblomastigidae</taxon>
        <taxon>Streblomastix</taxon>
    </lineage>
</organism>
<sequence length="115" mass="13320">MRCPFQKITKNSVQLERSELELFVYFDPSKFVAGTPVTTTIEQLEQREEIDKFLQFEQQPTLLDIEYQLSIRQAVSERKQALMAKVMEALTSVHASEIDFRATNIPDEQNGESHI</sequence>
<evidence type="ECO:0000313" key="1">
    <source>
        <dbReference type="EMBL" id="KAA6372267.1"/>
    </source>
</evidence>
<name>A0A5J4UPB1_9EUKA</name>
<protein>
    <submittedName>
        <fullName evidence="1">Uncharacterized protein</fullName>
    </submittedName>
</protein>
<comment type="caution">
    <text evidence="1">The sequence shown here is derived from an EMBL/GenBank/DDBJ whole genome shotgun (WGS) entry which is preliminary data.</text>
</comment>
<proteinExistence type="predicted"/>
<gene>
    <name evidence="1" type="ORF">EZS28_032205</name>
</gene>
<dbReference type="EMBL" id="SNRW01013743">
    <property type="protein sequence ID" value="KAA6372267.1"/>
    <property type="molecule type" value="Genomic_DNA"/>
</dbReference>
<dbReference type="Proteomes" id="UP000324800">
    <property type="component" value="Unassembled WGS sequence"/>
</dbReference>
<dbReference type="AlphaFoldDB" id="A0A5J4UPB1"/>
<evidence type="ECO:0000313" key="2">
    <source>
        <dbReference type="Proteomes" id="UP000324800"/>
    </source>
</evidence>